<dbReference type="InParanoid" id="A0A0D2JTD1"/>
<comment type="similarity">
    <text evidence="2 8">Belongs to the lactate permease family.</text>
</comment>
<keyword evidence="3 8" id="KW-0813">Transport</keyword>
<evidence type="ECO:0000256" key="4">
    <source>
        <dbReference type="ARBA" id="ARBA00022475"/>
    </source>
</evidence>
<evidence type="ECO:0000256" key="7">
    <source>
        <dbReference type="ARBA" id="ARBA00023136"/>
    </source>
</evidence>
<feature type="transmembrane region" description="Helical" evidence="8">
    <location>
        <begin position="6"/>
        <end position="23"/>
    </location>
</feature>
<feature type="transmembrane region" description="Helical" evidence="8">
    <location>
        <begin position="53"/>
        <end position="82"/>
    </location>
</feature>
<evidence type="ECO:0000256" key="2">
    <source>
        <dbReference type="ARBA" id="ARBA00010100"/>
    </source>
</evidence>
<keyword evidence="6 8" id="KW-1133">Transmembrane helix</keyword>
<dbReference type="EMBL" id="AZAC01000023">
    <property type="protein sequence ID" value="KIX12760.1"/>
    <property type="molecule type" value="Genomic_DNA"/>
</dbReference>
<feature type="transmembrane region" description="Helical" evidence="8">
    <location>
        <begin position="237"/>
        <end position="259"/>
    </location>
</feature>
<evidence type="ECO:0000256" key="5">
    <source>
        <dbReference type="ARBA" id="ARBA00022692"/>
    </source>
</evidence>
<feature type="transmembrane region" description="Helical" evidence="8">
    <location>
        <begin position="348"/>
        <end position="366"/>
    </location>
</feature>
<evidence type="ECO:0000313" key="10">
    <source>
        <dbReference type="Proteomes" id="UP000032233"/>
    </source>
</evidence>
<feature type="transmembrane region" description="Helical" evidence="8">
    <location>
        <begin position="30"/>
        <end position="47"/>
    </location>
</feature>
<keyword evidence="5 8" id="KW-0812">Transmembrane</keyword>
<comment type="caution">
    <text evidence="9">The sequence shown here is derived from an EMBL/GenBank/DDBJ whole genome shotgun (WGS) entry which is preliminary data.</text>
</comment>
<gene>
    <name evidence="9" type="ORF">X474_17080</name>
</gene>
<dbReference type="GO" id="GO:0005886">
    <property type="term" value="C:plasma membrane"/>
    <property type="evidence" value="ECO:0007669"/>
    <property type="project" value="UniProtKB-SubCell"/>
</dbReference>
<dbReference type="AlphaFoldDB" id="A0A0D2JTD1"/>
<dbReference type="InterPro" id="IPR003804">
    <property type="entry name" value="Lactate_perm"/>
</dbReference>
<feature type="transmembrane region" description="Helical" evidence="8">
    <location>
        <begin position="542"/>
        <end position="561"/>
    </location>
</feature>
<evidence type="ECO:0000256" key="8">
    <source>
        <dbReference type="RuleBase" id="RU365092"/>
    </source>
</evidence>
<dbReference type="PANTHER" id="PTHR30003">
    <property type="entry name" value="L-LACTATE PERMEASE"/>
    <property type="match status" value="1"/>
</dbReference>
<dbReference type="PANTHER" id="PTHR30003:SF0">
    <property type="entry name" value="GLYCOLATE PERMEASE GLCA-RELATED"/>
    <property type="match status" value="1"/>
</dbReference>
<keyword evidence="10" id="KW-1185">Reference proteome</keyword>
<protein>
    <recommendedName>
        <fullName evidence="8">L-lactate permease</fullName>
    </recommendedName>
</protein>
<sequence length="565" mass="60296">MPGFTAPILAALPIALALFLMVGRKWPATKAMALAWLATILTGYGYWQMSPGFLLASSLAGMVSALNVLIIVFGAMVILYTLQQSGAMSVIHQGLSNLSPDRRVQTIIIAFLFGAFLEGAAGFGAPAAIAAPLLVSLGFPALAAVMVCLVLNSFPVSFGVIGTVIWFGLKNLAPQINQLAGHGLASGINGMAGYERLVGEWAAIFNLPIIFLLPLFVICFLTRFFGMEKSWSKGLGAWKISLFASFCFGLPYVLTAFWLGVEFPSLAGGLVGMALVVGVLKKGWLSPAENWDFSLSAPKEKTPQVNQAQPRSPELKRPALSQFRAWSPYLIIGLILLVTRLENLPFKAWLNSIVISFPAILGHPTVNVSLKPFYLPGINPFLLAALLCIFLHRMTKKQVKEAWLKAVTGLKRPAIALFFAVALVEIFKQSAHNPMHMPSMPLCLANAGADAAQGAWPLLSPLVGALGAFITGSNTVSNLLFSDFQFNIARNLELPTQIVVALQVVGGSMGNMVCVHNIVAASATVGLVGAEGVIIKRNVLPLFLYAAIVGAAGLLFCRFLAGSLF</sequence>
<dbReference type="GO" id="GO:0015129">
    <property type="term" value="F:lactate transmembrane transporter activity"/>
    <property type="evidence" value="ECO:0007669"/>
    <property type="project" value="UniProtKB-UniRule"/>
</dbReference>
<evidence type="ECO:0000313" key="9">
    <source>
        <dbReference type="EMBL" id="KIX12760.1"/>
    </source>
</evidence>
<dbReference type="OrthoDB" id="9761056at2"/>
<accession>A0A0D2JTD1</accession>
<comment type="function">
    <text evidence="8">Uptake of L-lactate across the membrane. Can also transport D-lactate and glycolate.</text>
</comment>
<reference evidence="9 10" key="1">
    <citation type="submission" date="2013-11" db="EMBL/GenBank/DDBJ databases">
        <title>Metagenomic analysis of a methanogenic consortium involved in long chain n-alkane degradation.</title>
        <authorList>
            <person name="Davidova I.A."/>
            <person name="Callaghan A.V."/>
            <person name="Wawrik B."/>
            <person name="Pruitt S."/>
            <person name="Marks C."/>
            <person name="Duncan K.E."/>
            <person name="Suflita J.M."/>
        </authorList>
    </citation>
    <scope>NUCLEOTIDE SEQUENCE [LARGE SCALE GENOMIC DNA]</scope>
    <source>
        <strain evidence="9 10">SPR</strain>
    </source>
</reference>
<dbReference type="NCBIfam" id="TIGR00795">
    <property type="entry name" value="lctP"/>
    <property type="match status" value="1"/>
</dbReference>
<dbReference type="RefSeq" id="WP_044350137.1">
    <property type="nucleotide sequence ID" value="NZ_AZAC01000023.1"/>
</dbReference>
<keyword evidence="7 8" id="KW-0472">Membrane</keyword>
<feature type="transmembrane region" description="Helical" evidence="8">
    <location>
        <begin position="372"/>
        <end position="392"/>
    </location>
</feature>
<comment type="subcellular location">
    <subcellularLocation>
        <location evidence="1 8">Cell membrane</location>
        <topology evidence="1 8">Multi-pass membrane protein</topology>
    </subcellularLocation>
</comment>
<keyword evidence="4 8" id="KW-1003">Cell membrane</keyword>
<dbReference type="Pfam" id="PF02652">
    <property type="entry name" value="Lactate_perm"/>
    <property type="match status" value="1"/>
</dbReference>
<organism evidence="9 10">
    <name type="scientific">Dethiosulfatarculus sandiegensis</name>
    <dbReference type="NCBI Taxonomy" id="1429043"/>
    <lineage>
        <taxon>Bacteria</taxon>
        <taxon>Pseudomonadati</taxon>
        <taxon>Thermodesulfobacteriota</taxon>
        <taxon>Desulfarculia</taxon>
        <taxon>Desulfarculales</taxon>
        <taxon>Desulfarculaceae</taxon>
        <taxon>Dethiosulfatarculus</taxon>
    </lineage>
</organism>
<feature type="transmembrane region" description="Helical" evidence="8">
    <location>
        <begin position="323"/>
        <end position="341"/>
    </location>
</feature>
<name>A0A0D2JTD1_9BACT</name>
<proteinExistence type="inferred from homology"/>
<feature type="transmembrane region" description="Helical" evidence="8">
    <location>
        <begin position="141"/>
        <end position="169"/>
    </location>
</feature>
<dbReference type="GO" id="GO:0015295">
    <property type="term" value="F:solute:proton symporter activity"/>
    <property type="evidence" value="ECO:0007669"/>
    <property type="project" value="TreeGrafter"/>
</dbReference>
<dbReference type="FunCoup" id="A0A0D2JTD1">
    <property type="interactions" value="102"/>
</dbReference>
<feature type="transmembrane region" description="Helical" evidence="8">
    <location>
        <begin position="107"/>
        <end position="135"/>
    </location>
</feature>
<evidence type="ECO:0000256" key="1">
    <source>
        <dbReference type="ARBA" id="ARBA00004651"/>
    </source>
</evidence>
<evidence type="ECO:0000256" key="6">
    <source>
        <dbReference type="ARBA" id="ARBA00022989"/>
    </source>
</evidence>
<evidence type="ECO:0000256" key="3">
    <source>
        <dbReference type="ARBA" id="ARBA00022448"/>
    </source>
</evidence>
<feature type="transmembrane region" description="Helical" evidence="8">
    <location>
        <begin position="201"/>
        <end position="225"/>
    </location>
</feature>
<dbReference type="Proteomes" id="UP000032233">
    <property type="component" value="Unassembled WGS sequence"/>
</dbReference>
<dbReference type="STRING" id="1429043.X474_17080"/>
<feature type="transmembrane region" description="Helical" evidence="8">
    <location>
        <begin position="509"/>
        <end position="530"/>
    </location>
</feature>
<feature type="transmembrane region" description="Helical" evidence="8">
    <location>
        <begin position="266"/>
        <end position="285"/>
    </location>
</feature>
<dbReference type="PATRIC" id="fig|1429043.3.peg.3613"/>